<dbReference type="InterPro" id="IPR029024">
    <property type="entry name" value="TerB-like"/>
</dbReference>
<dbReference type="Pfam" id="PF05099">
    <property type="entry name" value="TerB"/>
    <property type="match status" value="1"/>
</dbReference>
<dbReference type="CDD" id="cd07177">
    <property type="entry name" value="terB_like"/>
    <property type="match status" value="1"/>
</dbReference>
<dbReference type="AlphaFoldDB" id="A0A1M6HYN4"/>
<proteinExistence type="predicted"/>
<dbReference type="EMBL" id="FQZE01000015">
    <property type="protein sequence ID" value="SHJ27204.1"/>
    <property type="molecule type" value="Genomic_DNA"/>
</dbReference>
<dbReference type="Proteomes" id="UP000184050">
    <property type="component" value="Unassembled WGS sequence"/>
</dbReference>
<reference evidence="2 3" key="1">
    <citation type="submission" date="2016-11" db="EMBL/GenBank/DDBJ databases">
        <authorList>
            <person name="Jaros S."/>
            <person name="Januszkiewicz K."/>
            <person name="Wedrychowicz H."/>
        </authorList>
    </citation>
    <scope>NUCLEOTIDE SEQUENCE [LARGE SCALE GENOMIC DNA]</scope>
    <source>
        <strain evidence="2 3">DSM 27063</strain>
    </source>
</reference>
<gene>
    <name evidence="2" type="ORF">SAMN05444280_1152</name>
</gene>
<sequence>MIENEKKMFLGLYQMLLADEEVHPNEIAILYQIGKEKGDISEEEIQRAIFSPNTFVSNENLSDDDRIEYLYNLSRIAWADGRIDDREKEILQEASKRLGFANENVVEISEFLLKQAKAEKSFEEILQIIKNS</sequence>
<name>A0A1M6HYN4_9BACT</name>
<evidence type="ECO:0000313" key="3">
    <source>
        <dbReference type="Proteomes" id="UP000184050"/>
    </source>
</evidence>
<keyword evidence="3" id="KW-1185">Reference proteome</keyword>
<protein>
    <submittedName>
        <fullName evidence="2">Uncharacterized conserved protein, tellurite resistance protein B (TerB) family</fullName>
    </submittedName>
</protein>
<dbReference type="RefSeq" id="WP_073169189.1">
    <property type="nucleotide sequence ID" value="NZ_FQZE01000015.1"/>
</dbReference>
<evidence type="ECO:0000313" key="2">
    <source>
        <dbReference type="EMBL" id="SHJ27204.1"/>
    </source>
</evidence>
<evidence type="ECO:0000259" key="1">
    <source>
        <dbReference type="Pfam" id="PF05099"/>
    </source>
</evidence>
<dbReference type="SUPFAM" id="SSF158682">
    <property type="entry name" value="TerB-like"/>
    <property type="match status" value="1"/>
</dbReference>
<dbReference type="InterPro" id="IPR007791">
    <property type="entry name" value="DjlA_N"/>
</dbReference>
<feature type="domain" description="Co-chaperone DjlA N-terminal" evidence="1">
    <location>
        <begin position="58"/>
        <end position="106"/>
    </location>
</feature>
<accession>A0A1M6HYN4</accession>
<organism evidence="2 3">
    <name type="scientific">Tangfeifania diversioriginum</name>
    <dbReference type="NCBI Taxonomy" id="1168035"/>
    <lineage>
        <taxon>Bacteria</taxon>
        <taxon>Pseudomonadati</taxon>
        <taxon>Bacteroidota</taxon>
        <taxon>Bacteroidia</taxon>
        <taxon>Marinilabiliales</taxon>
        <taxon>Prolixibacteraceae</taxon>
        <taxon>Tangfeifania</taxon>
    </lineage>
</organism>
<dbReference type="OrthoDB" id="668709at2"/>
<dbReference type="STRING" id="1168035.SAMN05444280_1152"/>
<dbReference type="Gene3D" id="1.10.3680.10">
    <property type="entry name" value="TerB-like"/>
    <property type="match status" value="1"/>
</dbReference>